<organism evidence="1 2">
    <name type="scientific">Zhouia amylolytica</name>
    <dbReference type="NCBI Taxonomy" id="376730"/>
    <lineage>
        <taxon>Bacteria</taxon>
        <taxon>Pseudomonadati</taxon>
        <taxon>Bacteroidota</taxon>
        <taxon>Flavobacteriia</taxon>
        <taxon>Flavobacteriales</taxon>
        <taxon>Flavobacteriaceae</taxon>
        <taxon>Zhouia</taxon>
    </lineage>
</organism>
<dbReference type="RefSeq" id="WP_074977730.1">
    <property type="nucleotide sequence ID" value="NZ_FPAG01000003.1"/>
</dbReference>
<evidence type="ECO:0008006" key="3">
    <source>
        <dbReference type="Google" id="ProtNLM"/>
    </source>
</evidence>
<gene>
    <name evidence="1" type="ORF">SAMN04487906_1310</name>
</gene>
<name>A0A1I6RTB5_9FLAO</name>
<dbReference type="AlphaFoldDB" id="A0A1I6RTB5"/>
<evidence type="ECO:0000313" key="2">
    <source>
        <dbReference type="Proteomes" id="UP000183209"/>
    </source>
</evidence>
<dbReference type="SUPFAM" id="SSF55961">
    <property type="entry name" value="Bet v1-like"/>
    <property type="match status" value="1"/>
</dbReference>
<evidence type="ECO:0000313" key="1">
    <source>
        <dbReference type="EMBL" id="SFS67951.1"/>
    </source>
</evidence>
<dbReference type="EMBL" id="FPAG01000003">
    <property type="protein sequence ID" value="SFS67951.1"/>
    <property type="molecule type" value="Genomic_DNA"/>
</dbReference>
<dbReference type="InterPro" id="IPR023393">
    <property type="entry name" value="START-like_dom_sf"/>
</dbReference>
<accession>A0A1I6RTB5</accession>
<proteinExistence type="predicted"/>
<dbReference type="Gene3D" id="3.30.530.20">
    <property type="match status" value="1"/>
</dbReference>
<dbReference type="OrthoDB" id="411301at2"/>
<protein>
    <recommendedName>
        <fullName evidence="3">Polyketide cyclase / dehydrase and lipid transport</fullName>
    </recommendedName>
</protein>
<sequence>MKYQHIIIIDLPRNEVVEKFNSVDNLRHWQKGFISFEHLEGTPRKMNAKSYIKYQLGNRKVDMTETVLKNDLPDAFHVTYETEGVFNRQENYFEIIDDYHTKWIAISEFKFTNLIMKIIGTLMPSEFKKQSYAYMVDFKNFAENDISVANEKN</sequence>
<dbReference type="Proteomes" id="UP000183209">
    <property type="component" value="Unassembled WGS sequence"/>
</dbReference>
<reference evidence="1 2" key="1">
    <citation type="submission" date="2016-10" db="EMBL/GenBank/DDBJ databases">
        <authorList>
            <person name="de Groot N.N."/>
        </authorList>
    </citation>
    <scope>NUCLEOTIDE SEQUENCE [LARGE SCALE GENOMIC DNA]</scope>
    <source>
        <strain evidence="1 2">CGMCC 1.6114</strain>
    </source>
</reference>
<dbReference type="CDD" id="cd07812">
    <property type="entry name" value="SRPBCC"/>
    <property type="match status" value="1"/>
</dbReference>